<dbReference type="InterPro" id="IPR007659">
    <property type="entry name" value="Keratin_matx"/>
</dbReference>
<evidence type="ECO:0000256" key="2">
    <source>
        <dbReference type="ARBA" id="ARBA00022737"/>
    </source>
</evidence>
<reference evidence="4" key="3">
    <citation type="submission" date="2025-09" db="UniProtKB">
        <authorList>
            <consortium name="Ensembl"/>
        </authorList>
    </citation>
    <scope>IDENTIFICATION</scope>
</reference>
<gene>
    <name evidence="4" type="primary">KRTAP3-1</name>
</gene>
<keyword evidence="5" id="KW-1185">Reference proteome</keyword>
<evidence type="ECO:0000313" key="4">
    <source>
        <dbReference type="Ensembl" id="ENSCHIP00000001041.1"/>
    </source>
</evidence>
<dbReference type="OMA" id="NPCEPCC"/>
<keyword evidence="2" id="KW-0677">Repeat</keyword>
<dbReference type="Ensembl" id="ENSCHIT00000002415.1">
    <property type="protein sequence ID" value="ENSCHIP00000001041.1"/>
    <property type="gene ID" value="ENSCHIG00000001659.1"/>
</dbReference>
<sequence>MACCAPRCCSVRTGPATTICSSDKFCRCGVCLPSTCPHDISLLQPTFCDNSPVPYHVPDTYVPTCFLLNSSHPTPGLSGINLTTFIQPGCENACEPRC</sequence>
<dbReference type="GO" id="GO:0005198">
    <property type="term" value="F:structural molecule activity"/>
    <property type="evidence" value="ECO:0007669"/>
    <property type="project" value="InterPro"/>
</dbReference>
<dbReference type="GO" id="GO:0005829">
    <property type="term" value="C:cytosol"/>
    <property type="evidence" value="ECO:0007669"/>
    <property type="project" value="UniProtKB-ARBA"/>
</dbReference>
<accession>A0A452DMR7</accession>
<proteinExistence type="inferred from homology"/>
<organism evidence="4 5">
    <name type="scientific">Capra hircus</name>
    <name type="common">Goat</name>
    <dbReference type="NCBI Taxonomy" id="9925"/>
    <lineage>
        <taxon>Eukaryota</taxon>
        <taxon>Metazoa</taxon>
        <taxon>Chordata</taxon>
        <taxon>Craniata</taxon>
        <taxon>Vertebrata</taxon>
        <taxon>Euteleostomi</taxon>
        <taxon>Mammalia</taxon>
        <taxon>Eutheria</taxon>
        <taxon>Laurasiatheria</taxon>
        <taxon>Artiodactyla</taxon>
        <taxon>Ruminantia</taxon>
        <taxon>Pecora</taxon>
        <taxon>Bovidae</taxon>
        <taxon>Caprinae</taxon>
        <taxon>Capra</taxon>
    </lineage>
</organism>
<dbReference type="GeneTree" id="ENSGT00390000001157"/>
<dbReference type="Bgee" id="ENSCHIG00000001659">
    <property type="expression patterns" value="Expressed in skin of neck and 10 other cell types or tissues"/>
</dbReference>
<name>A0A452DMR7_CAPHI</name>
<keyword evidence="3" id="KW-0416">Keratin</keyword>
<dbReference type="PANTHER" id="PTHR23260">
    <property type="entry name" value="KERATIN ASSOCIATED PROTEIN 3-3-RELATED"/>
    <property type="match status" value="1"/>
</dbReference>
<comment type="similarity">
    <text evidence="1">Belongs to the KRTAP type 3 family.</text>
</comment>
<dbReference type="GO" id="GO:0045095">
    <property type="term" value="C:keratin filament"/>
    <property type="evidence" value="ECO:0007669"/>
    <property type="project" value="InterPro"/>
</dbReference>
<reference evidence="4 5" key="1">
    <citation type="submission" date="2016-04" db="EMBL/GenBank/DDBJ databases">
        <title>Polished mammalian reference genomes with single-molecule sequencing and chromosome conformation capture applied to the Capra hircus genome.</title>
        <authorList>
            <person name="Bickhart D.M."/>
            <person name="Koren S."/>
            <person name="Rosen B."/>
            <person name="Hastie A."/>
            <person name="Liachko I."/>
            <person name="Sullivan S.T."/>
            <person name="Burton J."/>
            <person name="Sayre B.L."/>
            <person name="Huson H.J."/>
            <person name="Lee J."/>
            <person name="Lam E."/>
            <person name="Kelley C.M."/>
            <person name="Hutchison J.L."/>
            <person name="Zhou Y."/>
            <person name="Sun J."/>
            <person name="Crisa A."/>
            <person name="Schwartz J.C."/>
            <person name="Hammond J.A."/>
            <person name="Schroeder S.G."/>
            <person name="Liu G.E."/>
            <person name="Dunham M."/>
            <person name="Shendure J."/>
            <person name="Sonstegard T.S."/>
            <person name="Phillippy A.M."/>
            <person name="Van Tassell C.P."/>
            <person name="Smith T.P."/>
        </authorList>
    </citation>
    <scope>NUCLEOTIDE SEQUENCE [LARGE SCALE GENOMIC DNA]</scope>
</reference>
<dbReference type="PANTHER" id="PTHR23260:SF3">
    <property type="entry name" value="KERATIN-ASSOCIATED PROTEIN 3-1"/>
    <property type="match status" value="1"/>
</dbReference>
<dbReference type="AlphaFoldDB" id="A0A452DMR7"/>
<dbReference type="Pfam" id="PF04579">
    <property type="entry name" value="Keratin_matx"/>
    <property type="match status" value="1"/>
</dbReference>
<evidence type="ECO:0000256" key="3">
    <source>
        <dbReference type="ARBA" id="ARBA00022744"/>
    </source>
</evidence>
<evidence type="ECO:0000256" key="1">
    <source>
        <dbReference type="ARBA" id="ARBA00005681"/>
    </source>
</evidence>
<dbReference type="EMBL" id="LWLT01000022">
    <property type="status" value="NOT_ANNOTATED_CDS"/>
    <property type="molecule type" value="Genomic_DNA"/>
</dbReference>
<reference evidence="4" key="2">
    <citation type="submission" date="2025-08" db="UniProtKB">
        <authorList>
            <consortium name="Ensembl"/>
        </authorList>
    </citation>
    <scope>IDENTIFICATION</scope>
</reference>
<dbReference type="Proteomes" id="UP000291000">
    <property type="component" value="Chromosome 19"/>
</dbReference>
<protein>
    <submittedName>
        <fullName evidence="4">Keratin associated protein 3-1</fullName>
    </submittedName>
</protein>
<evidence type="ECO:0000313" key="5">
    <source>
        <dbReference type="Proteomes" id="UP000291000"/>
    </source>
</evidence>